<protein>
    <submittedName>
        <fullName evidence="1">Uncharacterized protein</fullName>
    </submittedName>
</protein>
<evidence type="ECO:0000313" key="2">
    <source>
        <dbReference type="Proteomes" id="UP000278609"/>
    </source>
</evidence>
<gene>
    <name evidence="1" type="ORF">EII40_10745</name>
</gene>
<dbReference type="Proteomes" id="UP000278609">
    <property type="component" value="Unassembled WGS sequence"/>
</dbReference>
<evidence type="ECO:0000313" key="1">
    <source>
        <dbReference type="EMBL" id="RRD59212.1"/>
    </source>
</evidence>
<name>A0A3P1XKA7_TANFO</name>
<accession>A0A3P1XKA7</accession>
<dbReference type="EMBL" id="RQYS01000050">
    <property type="protein sequence ID" value="RRD59212.1"/>
    <property type="molecule type" value="Genomic_DNA"/>
</dbReference>
<dbReference type="RefSeq" id="WP_124752237.1">
    <property type="nucleotide sequence ID" value="NZ_RQYS01000050.1"/>
</dbReference>
<proteinExistence type="predicted"/>
<sequence>MFVVVAGALYFVPENTLFDKKQKTHEKKNKFMIAGIKQICIFVALNSVSDGVESLYGRVL</sequence>
<dbReference type="AlphaFoldDB" id="A0A3P1XKA7"/>
<organism evidence="1 2">
    <name type="scientific">Tannerella forsythia</name>
    <name type="common">Bacteroides forsythus</name>
    <dbReference type="NCBI Taxonomy" id="28112"/>
    <lineage>
        <taxon>Bacteria</taxon>
        <taxon>Pseudomonadati</taxon>
        <taxon>Bacteroidota</taxon>
        <taxon>Bacteroidia</taxon>
        <taxon>Bacteroidales</taxon>
        <taxon>Tannerellaceae</taxon>
        <taxon>Tannerella</taxon>
    </lineage>
</organism>
<comment type="caution">
    <text evidence="1">The sequence shown here is derived from an EMBL/GenBank/DDBJ whole genome shotgun (WGS) entry which is preliminary data.</text>
</comment>
<reference evidence="1 2" key="1">
    <citation type="submission" date="2018-11" db="EMBL/GenBank/DDBJ databases">
        <title>Genomes From Bacteria Associated with the Canine Oral Cavity: a Test Case for Automated Genome-Based Taxonomic Assignment.</title>
        <authorList>
            <person name="Coil D.A."/>
            <person name="Jospin G."/>
            <person name="Darling A.E."/>
            <person name="Wallis C."/>
            <person name="Davis I.J."/>
            <person name="Harris S."/>
            <person name="Eisen J.A."/>
            <person name="Holcombe L.J."/>
            <person name="O'Flynn C."/>
        </authorList>
    </citation>
    <scope>NUCLEOTIDE SEQUENCE [LARGE SCALE GENOMIC DNA]</scope>
    <source>
        <strain evidence="1 2">OH2617_COT-023</strain>
    </source>
</reference>